<organism evidence="5">
    <name type="scientific">Chaetomium thermophilum (strain DSM 1495 / CBS 144.50 / IMI 039719)</name>
    <name type="common">Thermochaetoides thermophila</name>
    <dbReference type="NCBI Taxonomy" id="759272"/>
    <lineage>
        <taxon>Eukaryota</taxon>
        <taxon>Fungi</taxon>
        <taxon>Dikarya</taxon>
        <taxon>Ascomycota</taxon>
        <taxon>Pezizomycotina</taxon>
        <taxon>Sordariomycetes</taxon>
        <taxon>Sordariomycetidae</taxon>
        <taxon>Sordariales</taxon>
        <taxon>Chaetomiaceae</taxon>
        <taxon>Thermochaetoides</taxon>
    </lineage>
</organism>
<keyword evidence="5" id="KW-1185">Reference proteome</keyword>
<dbReference type="OMA" id="LYYGHEM"/>
<evidence type="ECO:0000313" key="5">
    <source>
        <dbReference type="Proteomes" id="UP000008066"/>
    </source>
</evidence>
<dbReference type="STRING" id="759272.G0SFQ4"/>
<dbReference type="Proteomes" id="UP000008066">
    <property type="component" value="Unassembled WGS sequence"/>
</dbReference>
<dbReference type="AlphaFoldDB" id="G0SFQ4"/>
<sequence>MKAAFELSIPSELHTNHLIQEQANQIKGFRNPSSIIPDFGHCVEATDCTENSRSEMIRLSELLLWVGLQLSLTVEQEAGARSLGFVPGLSFADSQQLSTNDNLIPPSSYNSLDTGPHLAQRHAKHGLQLTEALKHPVRRLLYLTDIVRASRKAEDLEKLSMDALVQLPDTSFSELLRSLDPIESFSKELDPLDDINVEPGMWQRTPLGNEIDVWGVRKRYVHLLSQALAACQMRLESGKHLVLSDYVTLLRCAGAACDLKAMQTIWAMMSATGYRDIDPNGIYELIRARFLTDPLYTQHDLARFLVRPINLHMQKLWILGTKQRQYLRILGHNRIKRQRHYFGHNRNSLDHAEPLARILRKHIPPFRLYKHAVRKCYIVEERVLCALMVAWARSGSLQSIQQLILKRYWGVDVRRRSGCQAQVTGQAIAYAPDSPLRPTTRLLEAIVTSYCLNSEFATALQVVDVVSRCYNIPITKKIWFALLEWAYILNTKPVAREWKIVGRQFRYSKSIHPNSVQMVWNTMTADPYNVRPGLYQYQLLAKSLVGQGRAAEALDIMLELEPMYRHILTKLELSFSKHAVSMALGIDVAKTQLTWRRARARKHAALYHMQKICRDLLKVVCRGRTAEHATVRGVPQFIEAFRDLLPANIKYPIKTGIIELHYAQPIRRLEWAKMKFVQRPATTGDVRIGGKKKKLKVKTIEETRLGPAPHLSLHGFLTAEKPSWVLVQREFH</sequence>
<evidence type="ECO:0000313" key="4">
    <source>
        <dbReference type="EMBL" id="EGS17819.1"/>
    </source>
</evidence>
<comment type="subcellular location">
    <subcellularLocation>
        <location evidence="1">Mitochondrion</location>
    </subcellularLocation>
</comment>
<dbReference type="InterPro" id="IPR024319">
    <property type="entry name" value="ATPase_expression_mit"/>
</dbReference>
<evidence type="ECO:0000256" key="1">
    <source>
        <dbReference type="ARBA" id="ARBA00004173"/>
    </source>
</evidence>
<dbReference type="OrthoDB" id="185373at2759"/>
<dbReference type="RefSeq" id="XP_006697437.1">
    <property type="nucleotide sequence ID" value="XM_006697374.1"/>
</dbReference>
<dbReference type="GeneID" id="18261210"/>
<dbReference type="Pfam" id="PF12921">
    <property type="entry name" value="ATP13"/>
    <property type="match status" value="1"/>
</dbReference>
<keyword evidence="3" id="KW-0496">Mitochondrion</keyword>
<dbReference type="EMBL" id="GL988047">
    <property type="protein sequence ID" value="EGS17819.1"/>
    <property type="molecule type" value="Genomic_DNA"/>
</dbReference>
<accession>G0SFQ4</accession>
<name>G0SFQ4_CHATD</name>
<evidence type="ECO:0000256" key="2">
    <source>
        <dbReference type="ARBA" id="ARBA00022946"/>
    </source>
</evidence>
<protein>
    <recommendedName>
        <fullName evidence="6">Pentatricopeptide repeat domain-containing protein</fullName>
    </recommendedName>
</protein>
<reference evidence="4 5" key="1">
    <citation type="journal article" date="2011" name="Cell">
        <title>Insight into structure and assembly of the nuclear pore complex by utilizing the genome of a eukaryotic thermophile.</title>
        <authorList>
            <person name="Amlacher S."/>
            <person name="Sarges P."/>
            <person name="Flemming D."/>
            <person name="van Noort V."/>
            <person name="Kunze R."/>
            <person name="Devos D.P."/>
            <person name="Arumugam M."/>
            <person name="Bork P."/>
            <person name="Hurt E."/>
        </authorList>
    </citation>
    <scope>NUCLEOTIDE SEQUENCE [LARGE SCALE GENOMIC DNA]</scope>
    <source>
        <strain evidence="5">DSM 1495 / CBS 144.50 / IMI 039719</strain>
    </source>
</reference>
<dbReference type="eggNOG" id="ENOG502SN7Z">
    <property type="taxonomic scope" value="Eukaryota"/>
</dbReference>
<gene>
    <name evidence="4" type="ORF">CTHT_0071720</name>
</gene>
<evidence type="ECO:0000256" key="3">
    <source>
        <dbReference type="ARBA" id="ARBA00023128"/>
    </source>
</evidence>
<dbReference type="KEGG" id="cthr:CTHT_0071720"/>
<dbReference type="HOGENOM" id="CLU_378544_0_0_1"/>
<keyword evidence="2" id="KW-0809">Transit peptide</keyword>
<dbReference type="GO" id="GO:0005739">
    <property type="term" value="C:mitochondrion"/>
    <property type="evidence" value="ECO:0007669"/>
    <property type="project" value="UniProtKB-SubCell"/>
</dbReference>
<proteinExistence type="predicted"/>
<evidence type="ECO:0008006" key="6">
    <source>
        <dbReference type="Google" id="ProtNLM"/>
    </source>
</evidence>